<dbReference type="SUPFAM" id="SSF50199">
    <property type="entry name" value="Staphylococcal nuclease"/>
    <property type="match status" value="1"/>
</dbReference>
<dbReference type="EMBL" id="AWGB01000009">
    <property type="protein sequence ID" value="ESQ93177.1"/>
    <property type="molecule type" value="Genomic_DNA"/>
</dbReference>
<dbReference type="InterPro" id="IPR035437">
    <property type="entry name" value="SNase_OB-fold_sf"/>
</dbReference>
<evidence type="ECO:0000259" key="2">
    <source>
        <dbReference type="PROSITE" id="PS50830"/>
    </source>
</evidence>
<dbReference type="PANTHER" id="PTHR12302">
    <property type="entry name" value="EBNA2 BINDING PROTEIN P100"/>
    <property type="match status" value="1"/>
</dbReference>
<protein>
    <recommendedName>
        <fullName evidence="2">TNase-like domain-containing protein</fullName>
    </recommendedName>
</protein>
<gene>
    <name evidence="3" type="ORF">ABENE_06405</name>
</gene>
<proteinExistence type="predicted"/>
<dbReference type="InterPro" id="IPR016071">
    <property type="entry name" value="Staphylococal_nuclease_OB-fold"/>
</dbReference>
<accession>V4PGY1</accession>
<dbReference type="AlphaFoldDB" id="V4PGY1"/>
<comment type="caution">
    <text evidence="3">The sequence shown here is derived from an EMBL/GenBank/DDBJ whole genome shotgun (WGS) entry which is preliminary data.</text>
</comment>
<dbReference type="Pfam" id="PF00565">
    <property type="entry name" value="SNase"/>
    <property type="match status" value="1"/>
</dbReference>
<keyword evidence="1" id="KW-0732">Signal</keyword>
<evidence type="ECO:0000256" key="1">
    <source>
        <dbReference type="SAM" id="SignalP"/>
    </source>
</evidence>
<name>V4PGY1_9CAUL</name>
<feature type="signal peptide" evidence="1">
    <location>
        <begin position="1"/>
        <end position="23"/>
    </location>
</feature>
<sequence length="159" mass="17956">MFQMSRSVTLCLTLSVLAWPVLAKPPVVTGSAYAIDGDTLVIKRRHVRLFGIDAFEHDQTCGRFRCGVEATSALRGLMEGRIITCRQQDHDQYGRIVAICKLPSGLDLGAEMVRRGLAVDYRSFTLDYMDEEADARAHKRGAWARGFQSPVQYRREHPR</sequence>
<evidence type="ECO:0000313" key="3">
    <source>
        <dbReference type="EMBL" id="ESQ93177.1"/>
    </source>
</evidence>
<dbReference type="PATRIC" id="fig|1121022.4.peg.1275"/>
<keyword evidence="4" id="KW-1185">Reference proteome</keyword>
<feature type="chain" id="PRO_5004727121" description="TNase-like domain-containing protein" evidence="1">
    <location>
        <begin position="24"/>
        <end position="159"/>
    </location>
</feature>
<reference evidence="3 4" key="1">
    <citation type="journal article" date="2014" name="Nature">
        <title>Sequential evolution of bacterial morphology by co-option of a developmental regulator.</title>
        <authorList>
            <person name="Jiang C."/>
            <person name="Brown P.J."/>
            <person name="Ducret A."/>
            <person name="Brun Y.V."/>
        </authorList>
    </citation>
    <scope>NUCLEOTIDE SEQUENCE [LARGE SCALE GENOMIC DNA]</scope>
    <source>
        <strain evidence="3 4">DSM 16100</strain>
    </source>
</reference>
<dbReference type="PANTHER" id="PTHR12302:SF26">
    <property type="entry name" value="BLR1266 PROTEIN"/>
    <property type="match status" value="1"/>
</dbReference>
<dbReference type="STRING" id="1121022.GCA_000376105_00619"/>
<dbReference type="SMART" id="SM00318">
    <property type="entry name" value="SNc"/>
    <property type="match status" value="1"/>
</dbReference>
<organism evidence="3 4">
    <name type="scientific">Asticcacaulis benevestitus DSM 16100 = ATCC BAA-896</name>
    <dbReference type="NCBI Taxonomy" id="1121022"/>
    <lineage>
        <taxon>Bacteria</taxon>
        <taxon>Pseudomonadati</taxon>
        <taxon>Pseudomonadota</taxon>
        <taxon>Alphaproteobacteria</taxon>
        <taxon>Caulobacterales</taxon>
        <taxon>Caulobacteraceae</taxon>
        <taxon>Asticcacaulis</taxon>
    </lineage>
</organism>
<dbReference type="Proteomes" id="UP000017837">
    <property type="component" value="Unassembled WGS sequence"/>
</dbReference>
<dbReference type="eggNOG" id="COG1525">
    <property type="taxonomic scope" value="Bacteria"/>
</dbReference>
<feature type="domain" description="TNase-like" evidence="2">
    <location>
        <begin position="35"/>
        <end position="145"/>
    </location>
</feature>
<evidence type="ECO:0000313" key="4">
    <source>
        <dbReference type="Proteomes" id="UP000017837"/>
    </source>
</evidence>
<dbReference type="Gene3D" id="2.40.50.90">
    <property type="match status" value="1"/>
</dbReference>
<dbReference type="PROSITE" id="PS50830">
    <property type="entry name" value="TNASE_3"/>
    <property type="match status" value="1"/>
</dbReference>